<accession>A0ABP9R7S1</accession>
<dbReference type="EMBL" id="BAABKI010000011">
    <property type="protein sequence ID" value="GAA5172786.1"/>
    <property type="molecule type" value="Genomic_DNA"/>
</dbReference>
<reference evidence="1" key="1">
    <citation type="journal article" date="2014" name="Int. J. Syst. Evol. Microbiol.">
        <title>Complete genome of a new Firmicutes species belonging to the dominant human colonic microbiota ('Ruminococcus bicirculans') reveals two chromosomes and a selective capacity to utilize plant glucans.</title>
        <authorList>
            <consortium name="NISC Comparative Sequencing Program"/>
            <person name="Wegmann U."/>
            <person name="Louis P."/>
            <person name="Goesmann A."/>
            <person name="Henrissat B."/>
            <person name="Duncan S.H."/>
            <person name="Flint H.J."/>
        </authorList>
    </citation>
    <scope>NUCLEOTIDE SEQUENCE</scope>
    <source>
        <strain evidence="1">JCM 18472</strain>
    </source>
</reference>
<sequence>MVAHLAEGTASADGLDLIFGVITIHISGKVATMEVGGYGWAGVRYLFSIVMKRPPISRMGNKSTGYSIA</sequence>
<reference evidence="1" key="3">
    <citation type="submission" date="2023-12" db="EMBL/GenBank/DDBJ databases">
        <authorList>
            <person name="Sun Q."/>
            <person name="Inoue M."/>
        </authorList>
    </citation>
    <scope>NUCLEOTIDE SEQUENCE</scope>
    <source>
        <strain evidence="1">JCM 18472</strain>
    </source>
</reference>
<evidence type="ECO:0000313" key="3">
    <source>
        <dbReference type="Proteomes" id="UP001500074"/>
    </source>
</evidence>
<proteinExistence type="predicted"/>
<keyword evidence="3" id="KW-1185">Reference proteome</keyword>
<protein>
    <submittedName>
        <fullName evidence="1">Uncharacterized protein</fullName>
    </submittedName>
</protein>
<reference evidence="3" key="2">
    <citation type="journal article" date="2019" name="Int. J. Syst. Evol. Microbiol.">
        <title>The Global Catalogue of Microorganisms (GCM) 10K type strain sequencing project: providing services to taxonomists for standard genome sequencing and annotation.</title>
        <authorList>
            <consortium name="The Broad Institute Genomics Platform"/>
            <consortium name="The Broad Institute Genome Sequencing Center for Infectious Disease"/>
            <person name="Wu L."/>
            <person name="Ma J."/>
        </authorList>
    </citation>
    <scope>NUCLEOTIDE SEQUENCE [LARGE SCALE GENOMIC DNA]</scope>
    <source>
        <strain evidence="3">JCM 18472</strain>
    </source>
</reference>
<evidence type="ECO:0000313" key="1">
    <source>
        <dbReference type="EMBL" id="GAA5172786.1"/>
    </source>
</evidence>
<dbReference type="Proteomes" id="UP001500074">
    <property type="component" value="Unassembled WGS sequence"/>
</dbReference>
<comment type="caution">
    <text evidence="1">The sequence shown here is derived from an EMBL/GenBank/DDBJ whole genome shotgun (WGS) entry which is preliminary data.</text>
</comment>
<name>A0ABP9R7S1_9GAMM</name>
<gene>
    <name evidence="1" type="ORF">GCM10023342_10030</name>
    <name evidence="2" type="ORF">GCM10023342_14220</name>
</gene>
<dbReference type="EMBL" id="BAABKI010000016">
    <property type="protein sequence ID" value="GAA5174100.1"/>
    <property type="molecule type" value="Genomic_DNA"/>
</dbReference>
<organism evidence="1 3">
    <name type="scientific">Modicisalibacter zincidurans</name>
    <dbReference type="NCBI Taxonomy" id="1178777"/>
    <lineage>
        <taxon>Bacteria</taxon>
        <taxon>Pseudomonadati</taxon>
        <taxon>Pseudomonadota</taxon>
        <taxon>Gammaproteobacteria</taxon>
        <taxon>Oceanospirillales</taxon>
        <taxon>Halomonadaceae</taxon>
        <taxon>Modicisalibacter</taxon>
    </lineage>
</organism>
<evidence type="ECO:0000313" key="2">
    <source>
        <dbReference type="EMBL" id="GAA5174100.1"/>
    </source>
</evidence>